<feature type="transmembrane region" description="Helical" evidence="21">
    <location>
        <begin position="508"/>
        <end position="533"/>
    </location>
</feature>
<dbReference type="Pfam" id="PF01545">
    <property type="entry name" value="Cation_efflux"/>
    <property type="match status" value="1"/>
</dbReference>
<dbReference type="Gene3D" id="1.20.1510.10">
    <property type="entry name" value="Cation efflux protein transmembrane domain"/>
    <property type="match status" value="1"/>
</dbReference>
<evidence type="ECO:0000256" key="17">
    <source>
        <dbReference type="ARBA" id="ARBA00040846"/>
    </source>
</evidence>
<evidence type="ECO:0000256" key="16">
    <source>
        <dbReference type="ARBA" id="ARBA00038531"/>
    </source>
</evidence>
<dbReference type="GO" id="GO:0006882">
    <property type="term" value="P:intracellular zinc ion homeostasis"/>
    <property type="evidence" value="ECO:0007669"/>
    <property type="project" value="InterPro"/>
</dbReference>
<dbReference type="GO" id="GO:0012507">
    <property type="term" value="C:ER to Golgi transport vesicle membrane"/>
    <property type="evidence" value="ECO:0007669"/>
    <property type="project" value="UniProtKB-SubCell"/>
</dbReference>
<evidence type="ECO:0000256" key="1">
    <source>
        <dbReference type="ARBA" id="ARBA00004166"/>
    </source>
</evidence>
<dbReference type="InterPro" id="IPR058533">
    <property type="entry name" value="Cation_efflux_TM"/>
</dbReference>
<proteinExistence type="inferred from homology"/>
<reference evidence="23" key="1">
    <citation type="submission" date="2020-11" db="EMBL/GenBank/DDBJ databases">
        <authorList>
            <person name="Tran Van P."/>
        </authorList>
    </citation>
    <scope>NUCLEOTIDE SEQUENCE</scope>
</reference>
<evidence type="ECO:0000256" key="21">
    <source>
        <dbReference type="SAM" id="Phobius"/>
    </source>
</evidence>
<dbReference type="PANTHER" id="PTHR45755:SF1">
    <property type="entry name" value="PROTON-COUPLED ZINC ANTIPORTER SLC30A5"/>
    <property type="match status" value="1"/>
</dbReference>
<evidence type="ECO:0000256" key="2">
    <source>
        <dbReference type="ARBA" id="ARBA00004205"/>
    </source>
</evidence>
<evidence type="ECO:0000256" key="11">
    <source>
        <dbReference type="ARBA" id="ARBA00022906"/>
    </source>
</evidence>
<dbReference type="GO" id="GO:0032580">
    <property type="term" value="C:Golgi cisterna membrane"/>
    <property type="evidence" value="ECO:0007669"/>
    <property type="project" value="UniProtKB-SubCell"/>
</dbReference>
<dbReference type="GO" id="GO:1904257">
    <property type="term" value="P:zinc ion import into Golgi lumen"/>
    <property type="evidence" value="ECO:0007669"/>
    <property type="project" value="TreeGrafter"/>
</dbReference>
<feature type="transmembrane region" description="Helical" evidence="21">
    <location>
        <begin position="318"/>
        <end position="338"/>
    </location>
</feature>
<sequence>MKSGTILLYIQKPLTVGQGLTRNQWISVVQYSIVRALHSVMWFYGITLCGPFRSILVSQHYDIVIIAVLSSAFSGVGGPARTRGVFMFLAAIVALLFLDHDEEQLYSGDGRLFSNIVSWLGLADHKLGVLLLVLVLLLQAGVNILGKRLSQTIGGIKRLNSLSSPLEGVVLLPETLEDTHQNDATCDLTHGLASNMHLQVKPMQTYESVPMEVGRHGGDLTHATTVSDDCLHAPLYVTCYGQENKGFSFLGDILPLSAVAIFIYVINFYVDAACIQRLELPRVARIGSVSLFLWALMAALLWGWPYSEELVGKVTRDHTLSGGGLLSCILFILATLGLTSSSKLGAKGSLVGYSSSGLPLYNFTNSALHHTSRSILRLATGMLKQVLMDNNSRRIFYFLCLNLSFTMVEFMYGVWTNSLGLISDGFHMLFDCSALVMGLLASVMARWKPSKTFSYGYSRVEDLSGFINGLFLLVISLFVFSEAITRLIDPPHVNTHRLLIVSVGGLIFGWYVADPVCSIFIAVLIFLSVLPLLKHSALVLLLRTPRHIEEHIPQALNQVFAVEGIVSVGQPHFWQHSSKMCIGSLHIQASPIASEQNIIQQVNSIFKQLGFYHFIVQVEKQEFLTHMSGLSSRSGLTEKLMLVKAV</sequence>
<dbReference type="NCBIfam" id="TIGR01297">
    <property type="entry name" value="CDF"/>
    <property type="match status" value="1"/>
</dbReference>
<name>A0A7R9P3I1_TIMCA</name>
<gene>
    <name evidence="23" type="ORF">TCMB3V08_LOCUS1518</name>
</gene>
<evidence type="ECO:0000256" key="18">
    <source>
        <dbReference type="ARBA" id="ARBA00042038"/>
    </source>
</evidence>
<evidence type="ECO:0000256" key="7">
    <source>
        <dbReference type="ARBA" id="ARBA00022449"/>
    </source>
</evidence>
<evidence type="ECO:0000313" key="23">
    <source>
        <dbReference type="EMBL" id="CAD7568763.1"/>
    </source>
</evidence>
<evidence type="ECO:0000259" key="22">
    <source>
        <dbReference type="Pfam" id="PF01545"/>
    </source>
</evidence>
<evidence type="ECO:0000256" key="5">
    <source>
        <dbReference type="ARBA" id="ARBA00008873"/>
    </source>
</evidence>
<keyword evidence="12 21" id="KW-1133">Transmembrane helix</keyword>
<dbReference type="InterPro" id="IPR027469">
    <property type="entry name" value="Cation_efflux_TMD_sf"/>
</dbReference>
<feature type="transmembrane region" description="Helical" evidence="21">
    <location>
        <begin position="253"/>
        <end position="274"/>
    </location>
</feature>
<keyword evidence="14" id="KW-0406">Ion transport</keyword>
<comment type="catalytic activity">
    <reaction evidence="20">
        <text>Zn(2+)(in) + 2 H(+)(out) = Zn(2+)(out) + 2 H(+)(in)</text>
        <dbReference type="Rhea" id="RHEA:72627"/>
        <dbReference type="ChEBI" id="CHEBI:15378"/>
        <dbReference type="ChEBI" id="CHEBI:29105"/>
    </reaction>
</comment>
<protein>
    <recommendedName>
        <fullName evidence="17">Proton-coupled zinc antiporter SLC30A5</fullName>
    </recommendedName>
    <alternativeName>
        <fullName evidence="19">Solute carrier family 30 member 5</fullName>
    </alternativeName>
    <alternativeName>
        <fullName evidence="18">Zinc transporter 5</fullName>
    </alternativeName>
</protein>
<evidence type="ECO:0000256" key="12">
    <source>
        <dbReference type="ARBA" id="ARBA00022989"/>
    </source>
</evidence>
<feature type="transmembrane region" description="Helical" evidence="21">
    <location>
        <begin position="395"/>
        <end position="414"/>
    </location>
</feature>
<evidence type="ECO:0000256" key="14">
    <source>
        <dbReference type="ARBA" id="ARBA00023065"/>
    </source>
</evidence>
<feature type="transmembrane region" description="Helical" evidence="21">
    <location>
        <begin position="466"/>
        <end position="488"/>
    </location>
</feature>
<evidence type="ECO:0000256" key="15">
    <source>
        <dbReference type="ARBA" id="ARBA00023136"/>
    </source>
</evidence>
<keyword evidence="8 21" id="KW-0812">Transmembrane</keyword>
<accession>A0A7R9P3I1</accession>
<dbReference type="GO" id="GO:0015297">
    <property type="term" value="F:antiporter activity"/>
    <property type="evidence" value="ECO:0007669"/>
    <property type="project" value="UniProtKB-KW"/>
</dbReference>
<keyword evidence="13" id="KW-0333">Golgi apparatus</keyword>
<dbReference type="InterPro" id="IPR002524">
    <property type="entry name" value="Cation_efflux"/>
</dbReference>
<evidence type="ECO:0000256" key="13">
    <source>
        <dbReference type="ARBA" id="ARBA00023034"/>
    </source>
</evidence>
<feature type="domain" description="Cation efflux protein transmembrane" evidence="22">
    <location>
        <begin position="395"/>
        <end position="508"/>
    </location>
</feature>
<evidence type="ECO:0000256" key="6">
    <source>
        <dbReference type="ARBA" id="ARBA00022448"/>
    </source>
</evidence>
<keyword evidence="6" id="KW-0813">Transport</keyword>
<dbReference type="AlphaFoldDB" id="A0A7R9P3I1"/>
<comment type="subcellular location">
    <subcellularLocation>
        <location evidence="3">Cytoplasmic vesicle</location>
        <location evidence="3">COPII-coated vesicle membrane</location>
        <topology evidence="3">Multi-pass membrane protein</topology>
    </subcellularLocation>
    <subcellularLocation>
        <location evidence="4">Cytoplasmic vesicle</location>
        <location evidence="4">Secretory vesicle membrane</location>
        <topology evidence="4">Multi-pass membrane protein</topology>
    </subcellularLocation>
    <subcellularLocation>
        <location evidence="2">Golgi apparatus</location>
        <location evidence="2">Golgi stack membrane</location>
        <topology evidence="2">Multi-pass membrane protein</topology>
    </subcellularLocation>
    <subcellularLocation>
        <location evidence="1">Golgi apparatus</location>
        <location evidence="1">trans-Golgi network membrane</location>
        <topology evidence="1">Multi-pass membrane protein</topology>
    </subcellularLocation>
</comment>
<comment type="similarity">
    <text evidence="5">Belongs to the cation diffusion facilitator (CDF) transporter (TC 2.A.4) family. SLC30A subfamily.</text>
</comment>
<keyword evidence="9" id="KW-0479">Metal-binding</keyword>
<keyword evidence="15 21" id="KW-0472">Membrane</keyword>
<comment type="subunit">
    <text evidence="16">Heterodimer with SLC30A6/ZNT6; form a functional zinc ion transmembrane transporter.</text>
</comment>
<keyword evidence="10" id="KW-0862">Zinc</keyword>
<dbReference type="EMBL" id="OE179422">
    <property type="protein sequence ID" value="CAD7568763.1"/>
    <property type="molecule type" value="Genomic_DNA"/>
</dbReference>
<keyword evidence="7" id="KW-0050">Antiport</keyword>
<dbReference type="SUPFAM" id="SSF161111">
    <property type="entry name" value="Cation efflux protein transmembrane domain-like"/>
    <property type="match status" value="1"/>
</dbReference>
<dbReference type="GO" id="GO:0005385">
    <property type="term" value="F:zinc ion transmembrane transporter activity"/>
    <property type="evidence" value="ECO:0007669"/>
    <property type="project" value="InterPro"/>
</dbReference>
<evidence type="ECO:0000256" key="9">
    <source>
        <dbReference type="ARBA" id="ARBA00022723"/>
    </source>
</evidence>
<dbReference type="GO" id="GO:0046872">
    <property type="term" value="F:metal ion binding"/>
    <property type="evidence" value="ECO:0007669"/>
    <property type="project" value="UniProtKB-KW"/>
</dbReference>
<feature type="transmembrane region" description="Helical" evidence="21">
    <location>
        <begin position="286"/>
        <end position="306"/>
    </location>
</feature>
<evidence type="ECO:0000256" key="19">
    <source>
        <dbReference type="ARBA" id="ARBA00042217"/>
    </source>
</evidence>
<evidence type="ECO:0000256" key="10">
    <source>
        <dbReference type="ARBA" id="ARBA00022833"/>
    </source>
</evidence>
<organism evidence="23">
    <name type="scientific">Timema californicum</name>
    <name type="common">California timema</name>
    <name type="synonym">Walking stick</name>
    <dbReference type="NCBI Taxonomy" id="61474"/>
    <lineage>
        <taxon>Eukaryota</taxon>
        <taxon>Metazoa</taxon>
        <taxon>Ecdysozoa</taxon>
        <taxon>Arthropoda</taxon>
        <taxon>Hexapoda</taxon>
        <taxon>Insecta</taxon>
        <taxon>Pterygota</taxon>
        <taxon>Neoptera</taxon>
        <taxon>Polyneoptera</taxon>
        <taxon>Phasmatodea</taxon>
        <taxon>Timematodea</taxon>
        <taxon>Timematoidea</taxon>
        <taxon>Timematidae</taxon>
        <taxon>Timema</taxon>
    </lineage>
</organism>
<feature type="transmembrane region" description="Helical" evidence="21">
    <location>
        <begin position="426"/>
        <end position="445"/>
    </location>
</feature>
<keyword evidence="11" id="KW-0864">Zinc transport</keyword>
<dbReference type="InterPro" id="IPR045316">
    <property type="entry name" value="Msc2-like"/>
</dbReference>
<evidence type="ECO:0000256" key="8">
    <source>
        <dbReference type="ARBA" id="ARBA00022692"/>
    </source>
</evidence>
<evidence type="ECO:0000256" key="4">
    <source>
        <dbReference type="ARBA" id="ARBA00004638"/>
    </source>
</evidence>
<evidence type="ECO:0000256" key="20">
    <source>
        <dbReference type="ARBA" id="ARBA00048349"/>
    </source>
</evidence>
<dbReference type="PANTHER" id="PTHR45755">
    <property type="match status" value="1"/>
</dbReference>
<evidence type="ECO:0000256" key="3">
    <source>
        <dbReference type="ARBA" id="ARBA00004557"/>
    </source>
</evidence>